<accession>A0ABQ7JJG9</accession>
<organism evidence="5 6">
    <name type="scientific">Linnemannia gamsii</name>
    <dbReference type="NCBI Taxonomy" id="64522"/>
    <lineage>
        <taxon>Eukaryota</taxon>
        <taxon>Fungi</taxon>
        <taxon>Fungi incertae sedis</taxon>
        <taxon>Mucoromycota</taxon>
        <taxon>Mortierellomycotina</taxon>
        <taxon>Mortierellomycetes</taxon>
        <taxon>Mortierellales</taxon>
        <taxon>Mortierellaceae</taxon>
        <taxon>Linnemannia</taxon>
    </lineage>
</organism>
<dbReference type="Proteomes" id="UP001194696">
    <property type="component" value="Unassembled WGS sequence"/>
</dbReference>
<name>A0ABQ7JJG9_9FUNG</name>
<evidence type="ECO:0000259" key="4">
    <source>
        <dbReference type="Pfam" id="PF20147"/>
    </source>
</evidence>
<dbReference type="InterPro" id="IPR045379">
    <property type="entry name" value="Crinkler_N"/>
</dbReference>
<dbReference type="EMBL" id="JAAAIM010001692">
    <property type="protein sequence ID" value="KAG0276443.1"/>
    <property type="molecule type" value="Genomic_DNA"/>
</dbReference>
<evidence type="ECO:0000256" key="1">
    <source>
        <dbReference type="ARBA" id="ARBA00004340"/>
    </source>
</evidence>
<evidence type="ECO:0000256" key="3">
    <source>
        <dbReference type="ARBA" id="ARBA00022525"/>
    </source>
</evidence>
<evidence type="ECO:0000256" key="2">
    <source>
        <dbReference type="ARBA" id="ARBA00004613"/>
    </source>
</evidence>
<reference evidence="5 6" key="1">
    <citation type="journal article" date="2020" name="Fungal Divers.">
        <title>Resolving the Mortierellaceae phylogeny through synthesis of multi-gene phylogenetics and phylogenomics.</title>
        <authorList>
            <person name="Vandepol N."/>
            <person name="Liber J."/>
            <person name="Desiro A."/>
            <person name="Na H."/>
            <person name="Kennedy M."/>
            <person name="Barry K."/>
            <person name="Grigoriev I.V."/>
            <person name="Miller A.N."/>
            <person name="O'Donnell K."/>
            <person name="Stajich J.E."/>
            <person name="Bonito G."/>
        </authorList>
    </citation>
    <scope>NUCLEOTIDE SEQUENCE [LARGE SCALE GENOMIC DNA]</scope>
    <source>
        <strain evidence="5 6">AD045</strain>
    </source>
</reference>
<sequence length="97" mass="10879">MSKSVNSLLGDTSNSDIPGLMVTDFCIIEGDTKLDSFPIDIHTSQTVGHLKQLIKEANPNTLRDIDARKLRIWCIIDPHAYSCYSAAYIDLKKIVRK</sequence>
<comment type="caution">
    <text evidence="5">The sequence shown here is derived from an EMBL/GenBank/DDBJ whole genome shotgun (WGS) entry which is preliminary data.</text>
</comment>
<comment type="subcellular location">
    <subcellularLocation>
        <location evidence="1">Host cell</location>
    </subcellularLocation>
    <subcellularLocation>
        <location evidence="2">Secreted</location>
    </subcellularLocation>
</comment>
<protein>
    <recommendedName>
        <fullName evidence="4">Crinkler effector protein N-terminal domain-containing protein</fullName>
    </recommendedName>
</protein>
<feature type="non-terminal residue" evidence="5">
    <location>
        <position position="97"/>
    </location>
</feature>
<feature type="domain" description="Crinkler effector protein N-terminal" evidence="4">
    <location>
        <begin position="25"/>
        <end position="75"/>
    </location>
</feature>
<proteinExistence type="predicted"/>
<keyword evidence="3" id="KW-0964">Secreted</keyword>
<dbReference type="Pfam" id="PF20147">
    <property type="entry name" value="Crinkler"/>
    <property type="match status" value="1"/>
</dbReference>
<gene>
    <name evidence="5" type="ORF">BGZ96_003278</name>
</gene>
<evidence type="ECO:0000313" key="5">
    <source>
        <dbReference type="EMBL" id="KAG0276443.1"/>
    </source>
</evidence>
<evidence type="ECO:0000313" key="6">
    <source>
        <dbReference type="Proteomes" id="UP001194696"/>
    </source>
</evidence>
<keyword evidence="6" id="KW-1185">Reference proteome</keyword>